<dbReference type="Proteomes" id="UP000826195">
    <property type="component" value="Unassembled WGS sequence"/>
</dbReference>
<name>A0AAV7J270_COTGL</name>
<keyword evidence="3" id="KW-1185">Reference proteome</keyword>
<comment type="caution">
    <text evidence="2">The sequence shown here is derived from an EMBL/GenBank/DDBJ whole genome shotgun (WGS) entry which is preliminary data.</text>
</comment>
<dbReference type="AlphaFoldDB" id="A0AAV7J270"/>
<gene>
    <name evidence="2" type="ORF">KQX54_002431</name>
</gene>
<reference evidence="2 3" key="1">
    <citation type="journal article" date="2021" name="J. Hered.">
        <title>A chromosome-level genome assembly of the parasitoid wasp, Cotesia glomerata (Hymenoptera: Braconidae).</title>
        <authorList>
            <person name="Pinto B.J."/>
            <person name="Weis J.J."/>
            <person name="Gamble T."/>
            <person name="Ode P.J."/>
            <person name="Paul R."/>
            <person name="Zaspel J.M."/>
        </authorList>
    </citation>
    <scope>NUCLEOTIDE SEQUENCE [LARGE SCALE GENOMIC DNA]</scope>
    <source>
        <strain evidence="2">CgM1</strain>
    </source>
</reference>
<feature type="compositionally biased region" description="Polar residues" evidence="1">
    <location>
        <begin position="36"/>
        <end position="51"/>
    </location>
</feature>
<organism evidence="2 3">
    <name type="scientific">Cotesia glomerata</name>
    <name type="common">Lepidopteran parasitic wasp</name>
    <name type="synonym">Apanteles glomeratus</name>
    <dbReference type="NCBI Taxonomy" id="32391"/>
    <lineage>
        <taxon>Eukaryota</taxon>
        <taxon>Metazoa</taxon>
        <taxon>Ecdysozoa</taxon>
        <taxon>Arthropoda</taxon>
        <taxon>Hexapoda</taxon>
        <taxon>Insecta</taxon>
        <taxon>Pterygota</taxon>
        <taxon>Neoptera</taxon>
        <taxon>Endopterygota</taxon>
        <taxon>Hymenoptera</taxon>
        <taxon>Apocrita</taxon>
        <taxon>Ichneumonoidea</taxon>
        <taxon>Braconidae</taxon>
        <taxon>Microgastrinae</taxon>
        <taxon>Cotesia</taxon>
    </lineage>
</organism>
<evidence type="ECO:0000256" key="1">
    <source>
        <dbReference type="SAM" id="MobiDB-lite"/>
    </source>
</evidence>
<proteinExistence type="predicted"/>
<dbReference type="EMBL" id="JAHXZJ010000001">
    <property type="protein sequence ID" value="KAH0566611.1"/>
    <property type="molecule type" value="Genomic_DNA"/>
</dbReference>
<accession>A0AAV7J270</accession>
<feature type="region of interest" description="Disordered" evidence="1">
    <location>
        <begin position="15"/>
        <end position="55"/>
    </location>
</feature>
<protein>
    <submittedName>
        <fullName evidence="2">Uncharacterized protein</fullName>
    </submittedName>
</protein>
<feature type="compositionally biased region" description="Basic and acidic residues" evidence="1">
    <location>
        <begin position="15"/>
        <end position="29"/>
    </location>
</feature>
<evidence type="ECO:0000313" key="3">
    <source>
        <dbReference type="Proteomes" id="UP000826195"/>
    </source>
</evidence>
<evidence type="ECO:0000313" key="2">
    <source>
        <dbReference type="EMBL" id="KAH0566611.1"/>
    </source>
</evidence>
<sequence>MVDLVLCADWDRNYGERMSARGPEGKGSPDEGAPTFRTSGIAKTTNIQKQSAGKHVHRNITENNQNNDDHHQIIGNPDLYRHKAKRNWNW</sequence>